<keyword evidence="10" id="KW-0868">Chloride</keyword>
<proteinExistence type="predicted"/>
<keyword evidence="3" id="KW-1003">Cell membrane</keyword>
<dbReference type="GO" id="GO:0055078">
    <property type="term" value="P:sodium ion homeostasis"/>
    <property type="evidence" value="ECO:0007669"/>
    <property type="project" value="TreeGrafter"/>
</dbReference>
<evidence type="ECO:0000256" key="6">
    <source>
        <dbReference type="ARBA" id="ARBA00022989"/>
    </source>
</evidence>
<dbReference type="PANTHER" id="PTHR11827">
    <property type="entry name" value="SOLUTE CARRIER FAMILY 12, CATION COTRANSPORTERS"/>
    <property type="match status" value="1"/>
</dbReference>
<protein>
    <submittedName>
        <fullName evidence="15">Solute carrier family 12 member 3</fullName>
    </submittedName>
</protein>
<keyword evidence="6 12" id="KW-1133">Transmembrane helix</keyword>
<evidence type="ECO:0000256" key="4">
    <source>
        <dbReference type="ARBA" id="ARBA00022692"/>
    </source>
</evidence>
<evidence type="ECO:0000256" key="5">
    <source>
        <dbReference type="ARBA" id="ARBA00022847"/>
    </source>
</evidence>
<keyword evidence="9" id="KW-0325">Glycoprotein</keyword>
<gene>
    <name evidence="15" type="ORF">E1301_Tti015657</name>
</gene>
<evidence type="ECO:0000256" key="10">
    <source>
        <dbReference type="ARBA" id="ARBA00023214"/>
    </source>
</evidence>
<dbReference type="GO" id="GO:0055064">
    <property type="term" value="P:chloride ion homeostasis"/>
    <property type="evidence" value="ECO:0007669"/>
    <property type="project" value="TreeGrafter"/>
</dbReference>
<dbReference type="GO" id="GO:0008511">
    <property type="term" value="F:sodium:potassium:chloride symporter activity"/>
    <property type="evidence" value="ECO:0007669"/>
    <property type="project" value="TreeGrafter"/>
</dbReference>
<keyword evidence="8 12" id="KW-0472">Membrane</keyword>
<evidence type="ECO:0000256" key="8">
    <source>
        <dbReference type="ARBA" id="ARBA00023136"/>
    </source>
</evidence>
<dbReference type="InterPro" id="IPR004842">
    <property type="entry name" value="SLC12A_fam"/>
</dbReference>
<keyword evidence="16" id="KW-1185">Reference proteome</keyword>
<sequence length="525" mass="59577">MGHRISKHRQGGTGIFPSGNFSVSEDTLPQHSTYNTSPESGISMEMPVDGMRRTLDVQDLRQDSRRHSIYSTTDAMPDLEFYANATATGRIRRSRPSLETLRMAFDNREYGSNISESGAASLSAMDDMGNGSDERGAEKSTYQPVRFGWVTGVLVRHMTKLAYQAQILFFLVLMVSFINYFVGTVIPATPKKQSMGIFSYRRACVVRDASGNMNDSLPLNFTEDCYGLACSLGWNFTKCEQSLDCSYGLANNFQACGLGKLKPNVLVMGFKTNWQKSPPHEIDDYIKTIYDSFDSNHGVCVLRMMDGLDIRDELLTEVNLTFEADEGIDSEKQNSDTNSDIDNTKNIANDQIKTVFQTTQGKKTIDIYWISDDGGLTLLVPYLLTRRKCWRRSKVRVFITGKHQTMEKDRKDIRRFEDTITPFTVSEGHVDEEIPQQQIKACPWKVTDKEIIALRLKSERKVRLNEIIRRNSKHAALVLVSLPVPQSDCPSSLYMAWLETLSWRLHCPVLLIRGNQQNVMTFYCQ</sequence>
<dbReference type="GO" id="GO:0006884">
    <property type="term" value="P:cell volume homeostasis"/>
    <property type="evidence" value="ECO:0007669"/>
    <property type="project" value="TreeGrafter"/>
</dbReference>
<dbReference type="InterPro" id="IPR018491">
    <property type="entry name" value="SLC12_C"/>
</dbReference>
<evidence type="ECO:0000313" key="16">
    <source>
        <dbReference type="Proteomes" id="UP000324632"/>
    </source>
</evidence>
<evidence type="ECO:0000256" key="7">
    <source>
        <dbReference type="ARBA" id="ARBA00023065"/>
    </source>
</evidence>
<dbReference type="EMBL" id="SOYY01000003">
    <property type="protein sequence ID" value="KAA0722985.1"/>
    <property type="molecule type" value="Genomic_DNA"/>
</dbReference>
<dbReference type="Pfam" id="PF08403">
    <property type="entry name" value="AA_permease_N"/>
    <property type="match status" value="1"/>
</dbReference>
<dbReference type="InterPro" id="IPR013612">
    <property type="entry name" value="AA_permease_N"/>
</dbReference>
<feature type="compositionally biased region" description="Polar residues" evidence="11">
    <location>
        <begin position="19"/>
        <end position="40"/>
    </location>
</feature>
<feature type="region of interest" description="Disordered" evidence="11">
    <location>
        <begin position="1"/>
        <end position="45"/>
    </location>
</feature>
<keyword evidence="5" id="KW-0769">Symport</keyword>
<evidence type="ECO:0000259" key="14">
    <source>
        <dbReference type="Pfam" id="PF08403"/>
    </source>
</evidence>
<evidence type="ECO:0000256" key="1">
    <source>
        <dbReference type="ARBA" id="ARBA00004651"/>
    </source>
</evidence>
<dbReference type="Proteomes" id="UP000324632">
    <property type="component" value="Chromosome 3"/>
</dbReference>
<dbReference type="GO" id="GO:0016324">
    <property type="term" value="C:apical plasma membrane"/>
    <property type="evidence" value="ECO:0007669"/>
    <property type="project" value="TreeGrafter"/>
</dbReference>
<accession>A0A5A9PMG9</accession>
<keyword evidence="7" id="KW-0406">Ion transport</keyword>
<dbReference type="AlphaFoldDB" id="A0A5A9PMG9"/>
<evidence type="ECO:0000256" key="3">
    <source>
        <dbReference type="ARBA" id="ARBA00022475"/>
    </source>
</evidence>
<name>A0A5A9PMG9_9TELE</name>
<evidence type="ECO:0000259" key="13">
    <source>
        <dbReference type="Pfam" id="PF03522"/>
    </source>
</evidence>
<evidence type="ECO:0000256" key="11">
    <source>
        <dbReference type="SAM" id="MobiDB-lite"/>
    </source>
</evidence>
<keyword evidence="2" id="KW-0813">Transport</keyword>
<dbReference type="Pfam" id="PF03522">
    <property type="entry name" value="SLC12"/>
    <property type="match status" value="2"/>
</dbReference>
<evidence type="ECO:0000256" key="2">
    <source>
        <dbReference type="ARBA" id="ARBA00022448"/>
    </source>
</evidence>
<reference evidence="15 16" key="1">
    <citation type="journal article" date="2019" name="Mol. Ecol. Resour.">
        <title>Chromosome-level genome assembly of Triplophysa tibetana, a fish adapted to the harsh high-altitude environment of the Tibetan Plateau.</title>
        <authorList>
            <person name="Yang X."/>
            <person name="Liu H."/>
            <person name="Ma Z."/>
            <person name="Zou Y."/>
            <person name="Zou M."/>
            <person name="Mao Y."/>
            <person name="Li X."/>
            <person name="Wang H."/>
            <person name="Chen T."/>
            <person name="Wang W."/>
            <person name="Yang R."/>
        </authorList>
    </citation>
    <scope>NUCLEOTIDE SEQUENCE [LARGE SCALE GENOMIC DNA]</scope>
    <source>
        <strain evidence="15">TTIB1903HZAU</strain>
        <tissue evidence="15">Muscle</tissue>
    </source>
</reference>
<feature type="domain" description="Amino acid permease N-terminal" evidence="14">
    <location>
        <begin position="70"/>
        <end position="106"/>
    </location>
</feature>
<feature type="domain" description="SLC12A transporter C-terminal" evidence="13">
    <location>
        <begin position="410"/>
        <end position="524"/>
    </location>
</feature>
<feature type="compositionally biased region" description="Basic residues" evidence="11">
    <location>
        <begin position="1"/>
        <end position="10"/>
    </location>
</feature>
<dbReference type="GO" id="GO:1990573">
    <property type="term" value="P:potassium ion import across plasma membrane"/>
    <property type="evidence" value="ECO:0007669"/>
    <property type="project" value="TreeGrafter"/>
</dbReference>
<dbReference type="PANTHER" id="PTHR11827:SF97">
    <property type="entry name" value="SLC12A10.3 SOLUTE CARRIER FAMILY 12 (SODIUM_POTASSIUM_CHLORIDE TRANSPORTERS), MEMBER 10, TANDEM DUPLICATE 3 ISOFORM X1-RELATED"/>
    <property type="match status" value="1"/>
</dbReference>
<comment type="caution">
    <text evidence="15">The sequence shown here is derived from an EMBL/GenBank/DDBJ whole genome shotgun (WGS) entry which is preliminary data.</text>
</comment>
<evidence type="ECO:0000256" key="12">
    <source>
        <dbReference type="SAM" id="Phobius"/>
    </source>
</evidence>
<dbReference type="GO" id="GO:0055075">
    <property type="term" value="P:potassium ion homeostasis"/>
    <property type="evidence" value="ECO:0007669"/>
    <property type="project" value="TreeGrafter"/>
</dbReference>
<feature type="transmembrane region" description="Helical" evidence="12">
    <location>
        <begin position="167"/>
        <end position="186"/>
    </location>
</feature>
<feature type="domain" description="SLC12A transporter C-terminal" evidence="13">
    <location>
        <begin position="242"/>
        <end position="338"/>
    </location>
</feature>
<comment type="subcellular location">
    <subcellularLocation>
        <location evidence="1">Cell membrane</location>
        <topology evidence="1">Multi-pass membrane protein</topology>
    </subcellularLocation>
</comment>
<evidence type="ECO:0000313" key="15">
    <source>
        <dbReference type="EMBL" id="KAA0722985.1"/>
    </source>
</evidence>
<keyword evidence="4 12" id="KW-0812">Transmembrane</keyword>
<evidence type="ECO:0000256" key="9">
    <source>
        <dbReference type="ARBA" id="ARBA00023180"/>
    </source>
</evidence>
<organism evidence="15 16">
    <name type="scientific">Triplophysa tibetana</name>
    <dbReference type="NCBI Taxonomy" id="1572043"/>
    <lineage>
        <taxon>Eukaryota</taxon>
        <taxon>Metazoa</taxon>
        <taxon>Chordata</taxon>
        <taxon>Craniata</taxon>
        <taxon>Vertebrata</taxon>
        <taxon>Euteleostomi</taxon>
        <taxon>Actinopterygii</taxon>
        <taxon>Neopterygii</taxon>
        <taxon>Teleostei</taxon>
        <taxon>Ostariophysi</taxon>
        <taxon>Cypriniformes</taxon>
        <taxon>Nemacheilidae</taxon>
        <taxon>Triplophysa</taxon>
    </lineage>
</organism>